<sequence>MVAVVSGWTVLETEPDPSREFLIQRNEETAVTDPQYWASGFTVNSNFHDYWTDGVEPLPFLLPHLDQLVQTAKCLRILCHLKLTDHLDDSSLQEEFNSLVSEALSKSDESSLKSDQTAGHVDSLSKSANTLSNVPKSSESTHTSEATDPGKEPKPGKPVSVAEDPKAASAAVFSSAPPSAAISSDGPEGSDAAPAETTGDTDSVPTAGTATTVVTASESPEGGLQETATEKHPKAADAPQLPSVESKDSPDDRPARAEAPAHLPPALEDAVSDCDSGRGSEGALSPPPPRGPAAPPGGMLQELLVSFGSPYLSAAFEEALHATDRGRDAAPEAPKKRPALPVHLTTSIPHIMCSALSGPLAARQASVCRRMVTALRSDFQLGEHLRMLRRVFLMEADDLMAQFTLQLCDTLASDSDSDESVSLTLCLEDCVSARYPEQAARLSVTVQHPAEREIPLLQRLATVTLGYSVPWPCTIVITDSCVERYNAMFRFILQLKFTLRTLQMLKFEDLDRCAGTADSSTQSPLDLDRSEPVPRASRVLRLQLLRAWLLHFVGSIHSYIMMRVLHSTWLELEEQLEKAADVDAMAQMHQLYLGVLLRRCLLSGSAERTLHAAVQSALHLSGRLQLLWTAAGQLPEAELLKLEADYVRCHHFTAGLLRQYRQTMGHVDSLAAAMAHSAPGQISFDELV</sequence>
<dbReference type="GO" id="GO:0051321">
    <property type="term" value="P:meiotic cell cycle"/>
    <property type="evidence" value="ECO:0007669"/>
    <property type="project" value="TreeGrafter"/>
</dbReference>
<evidence type="ECO:0000313" key="8">
    <source>
        <dbReference type="EMBL" id="KAF0287371.1"/>
    </source>
</evidence>
<evidence type="ECO:0000256" key="2">
    <source>
        <dbReference type="ARBA" id="ARBA00022490"/>
    </source>
</evidence>
<dbReference type="GO" id="GO:0051011">
    <property type="term" value="F:microtubule minus-end binding"/>
    <property type="evidence" value="ECO:0007669"/>
    <property type="project" value="TreeGrafter"/>
</dbReference>
<feature type="compositionally biased region" description="Basic and acidic residues" evidence="6">
    <location>
        <begin position="245"/>
        <end position="256"/>
    </location>
</feature>
<feature type="compositionally biased region" description="Low complexity" evidence="6">
    <location>
        <begin position="204"/>
        <end position="216"/>
    </location>
</feature>
<dbReference type="AlphaFoldDB" id="A0A6A4VCM8"/>
<dbReference type="GO" id="GO:0007020">
    <property type="term" value="P:microtubule nucleation"/>
    <property type="evidence" value="ECO:0007669"/>
    <property type="project" value="InterPro"/>
</dbReference>
<dbReference type="PANTHER" id="PTHR19302:SF33">
    <property type="entry name" value="GAMMA-TUBULIN COMPLEX COMPONENT 5"/>
    <property type="match status" value="1"/>
</dbReference>
<dbReference type="GO" id="GO:0000922">
    <property type="term" value="C:spindle pole"/>
    <property type="evidence" value="ECO:0007669"/>
    <property type="project" value="InterPro"/>
</dbReference>
<dbReference type="Proteomes" id="UP000440578">
    <property type="component" value="Unassembled WGS sequence"/>
</dbReference>
<evidence type="ECO:0000256" key="4">
    <source>
        <dbReference type="ARBA" id="ARBA00023212"/>
    </source>
</evidence>
<feature type="compositionally biased region" description="Polar residues" evidence="6">
    <location>
        <begin position="124"/>
        <end position="146"/>
    </location>
</feature>
<feature type="compositionally biased region" description="Low complexity" evidence="6">
    <location>
        <begin position="167"/>
        <end position="184"/>
    </location>
</feature>
<comment type="caution">
    <text evidence="8">The sequence shown here is derived from an EMBL/GenBank/DDBJ whole genome shotgun (WGS) entry which is preliminary data.</text>
</comment>
<protein>
    <recommendedName>
        <fullName evidence="5">Gamma-tubulin complex component</fullName>
    </recommendedName>
</protein>
<name>A0A6A4VCM8_AMPAM</name>
<feature type="domain" description="Gamma tubulin complex component C-terminal" evidence="7">
    <location>
        <begin position="381"/>
        <end position="672"/>
    </location>
</feature>
<dbReference type="InterPro" id="IPR042241">
    <property type="entry name" value="GCP_C_sf"/>
</dbReference>
<accession>A0A6A4VCM8</accession>
<evidence type="ECO:0000256" key="1">
    <source>
        <dbReference type="ARBA" id="ARBA00010337"/>
    </source>
</evidence>
<organism evidence="8 9">
    <name type="scientific">Amphibalanus amphitrite</name>
    <name type="common">Striped barnacle</name>
    <name type="synonym">Balanus amphitrite</name>
    <dbReference type="NCBI Taxonomy" id="1232801"/>
    <lineage>
        <taxon>Eukaryota</taxon>
        <taxon>Metazoa</taxon>
        <taxon>Ecdysozoa</taxon>
        <taxon>Arthropoda</taxon>
        <taxon>Crustacea</taxon>
        <taxon>Multicrustacea</taxon>
        <taxon>Cirripedia</taxon>
        <taxon>Thoracica</taxon>
        <taxon>Thoracicalcarea</taxon>
        <taxon>Balanomorpha</taxon>
        <taxon>Balanoidea</taxon>
        <taxon>Balanidae</taxon>
        <taxon>Amphibalaninae</taxon>
        <taxon>Amphibalanus</taxon>
    </lineage>
</organism>
<keyword evidence="2 5" id="KW-0963">Cytoplasm</keyword>
<dbReference type="GO" id="GO:0005874">
    <property type="term" value="C:microtubule"/>
    <property type="evidence" value="ECO:0007669"/>
    <property type="project" value="UniProtKB-KW"/>
</dbReference>
<keyword evidence="9" id="KW-1185">Reference proteome</keyword>
<keyword evidence="3 5" id="KW-0493">Microtubule</keyword>
<feature type="compositionally biased region" description="Low complexity" evidence="6">
    <location>
        <begin position="257"/>
        <end position="269"/>
    </location>
</feature>
<feature type="compositionally biased region" description="Pro residues" evidence="6">
    <location>
        <begin position="285"/>
        <end position="295"/>
    </location>
</feature>
<dbReference type="EMBL" id="VIIS01002196">
    <property type="protein sequence ID" value="KAF0287371.1"/>
    <property type="molecule type" value="Genomic_DNA"/>
</dbReference>
<proteinExistence type="inferred from homology"/>
<evidence type="ECO:0000259" key="7">
    <source>
        <dbReference type="Pfam" id="PF04130"/>
    </source>
</evidence>
<dbReference type="Gene3D" id="1.20.120.1900">
    <property type="entry name" value="Gamma-tubulin complex, C-terminal domain"/>
    <property type="match status" value="1"/>
</dbReference>
<dbReference type="PANTHER" id="PTHR19302">
    <property type="entry name" value="GAMMA TUBULIN COMPLEX PROTEIN"/>
    <property type="match status" value="1"/>
</dbReference>
<reference evidence="8 9" key="1">
    <citation type="submission" date="2019-07" db="EMBL/GenBank/DDBJ databases">
        <title>Draft genome assembly of a fouling barnacle, Amphibalanus amphitrite (Darwin, 1854): The first reference genome for Thecostraca.</title>
        <authorList>
            <person name="Kim W."/>
        </authorList>
    </citation>
    <scope>NUCLEOTIDE SEQUENCE [LARGE SCALE GENOMIC DNA]</scope>
    <source>
        <strain evidence="8">SNU_AA5</strain>
        <tissue evidence="8">Soma without cirri and trophi</tissue>
    </source>
</reference>
<dbReference type="GO" id="GO:0031122">
    <property type="term" value="P:cytoplasmic microtubule organization"/>
    <property type="evidence" value="ECO:0007669"/>
    <property type="project" value="TreeGrafter"/>
</dbReference>
<keyword evidence="4 5" id="KW-0206">Cytoskeleton</keyword>
<evidence type="ECO:0000256" key="5">
    <source>
        <dbReference type="RuleBase" id="RU363050"/>
    </source>
</evidence>
<evidence type="ECO:0000256" key="3">
    <source>
        <dbReference type="ARBA" id="ARBA00022701"/>
    </source>
</evidence>
<dbReference type="Pfam" id="PF04130">
    <property type="entry name" value="GCP_C_terminal"/>
    <property type="match status" value="1"/>
</dbReference>
<comment type="subcellular location">
    <subcellularLocation>
        <location evidence="5">Cytoplasm</location>
        <location evidence="5">Cytoskeleton</location>
        <location evidence="5">Microtubule organizing center</location>
    </subcellularLocation>
</comment>
<dbReference type="GO" id="GO:0000278">
    <property type="term" value="P:mitotic cell cycle"/>
    <property type="evidence" value="ECO:0007669"/>
    <property type="project" value="TreeGrafter"/>
</dbReference>
<dbReference type="OrthoDB" id="6344705at2759"/>
<comment type="similarity">
    <text evidence="1 5">Belongs to the TUBGCP family.</text>
</comment>
<evidence type="ECO:0000256" key="6">
    <source>
        <dbReference type="SAM" id="MobiDB-lite"/>
    </source>
</evidence>
<dbReference type="InterPro" id="IPR007259">
    <property type="entry name" value="GCP"/>
</dbReference>
<dbReference type="GO" id="GO:0043015">
    <property type="term" value="F:gamma-tubulin binding"/>
    <property type="evidence" value="ECO:0007669"/>
    <property type="project" value="InterPro"/>
</dbReference>
<dbReference type="GO" id="GO:0000930">
    <property type="term" value="C:gamma-tubulin complex"/>
    <property type="evidence" value="ECO:0007669"/>
    <property type="project" value="TreeGrafter"/>
</dbReference>
<evidence type="ECO:0000313" key="9">
    <source>
        <dbReference type="Proteomes" id="UP000440578"/>
    </source>
</evidence>
<feature type="region of interest" description="Disordered" evidence="6">
    <location>
        <begin position="106"/>
        <end position="299"/>
    </location>
</feature>
<dbReference type="GO" id="GO:0051225">
    <property type="term" value="P:spindle assembly"/>
    <property type="evidence" value="ECO:0007669"/>
    <property type="project" value="TreeGrafter"/>
</dbReference>
<dbReference type="InterPro" id="IPR040457">
    <property type="entry name" value="GCP_C"/>
</dbReference>
<gene>
    <name evidence="8" type="primary">Tubgcp5_1</name>
    <name evidence="8" type="ORF">FJT64_014216</name>
</gene>